<protein>
    <submittedName>
        <fullName evidence="1">Uncharacterized protein</fullName>
    </submittedName>
</protein>
<dbReference type="PANTHER" id="PTHR43558:SF6">
    <property type="entry name" value="REDUCTASE, PUTATIVE (AFU_ORTHOLOGUE AFUA_3G10540)-RELATED"/>
    <property type="match status" value="1"/>
</dbReference>
<accession>D3BC76</accession>
<dbReference type="OMA" id="MYFNSIC"/>
<dbReference type="STRING" id="670386.D3BC76"/>
<reference evidence="1 2" key="1">
    <citation type="journal article" date="2011" name="Genome Res.">
        <title>Phylogeny-wide analysis of social amoeba genomes highlights ancient origins for complex intercellular communication.</title>
        <authorList>
            <person name="Heidel A.J."/>
            <person name="Lawal H.M."/>
            <person name="Felder M."/>
            <person name="Schilde C."/>
            <person name="Helps N.R."/>
            <person name="Tunggal B."/>
            <person name="Rivero F."/>
            <person name="John U."/>
            <person name="Schleicher M."/>
            <person name="Eichinger L."/>
            <person name="Platzer M."/>
            <person name="Noegel A.A."/>
            <person name="Schaap P."/>
            <person name="Gloeckner G."/>
        </authorList>
    </citation>
    <scope>NUCLEOTIDE SEQUENCE [LARGE SCALE GENOMIC DNA]</scope>
    <source>
        <strain evidence="2">ATCC 26659 / Pp 5 / PN500</strain>
    </source>
</reference>
<comment type="caution">
    <text evidence="1">The sequence shown here is derived from an EMBL/GenBank/DDBJ whole genome shotgun (WGS) entry which is preliminary data.</text>
</comment>
<sequence length="722" mass="84450">MEIFQKNLKELVLSKNINDNPFEEDNYDYHSIVGDVVVSYSMSEEQIEKQKKVRENWLQCYNIYNDKSISVDMRIEKIKSILSDFEFSQCKLSHFSLLGNHFEMPVDLTYNIPDIQYKLHLIGIGHLREFLESIINSRIIKIPQIQRIKKYDRSGKVASALQSSLDNHVYYNMYFNENCLFQSDGYQDPESKVKYETFLYKVDKETNIKTIVKLFVPKRNLSESFSFMYFEGNDKYSPYKRFEYISFDMAECINKFNNKFYELTGKEYPQKDPFLPTDGFFGQLPCNKAPTIRIPKLSKILFGALRQNILISPEKIDSYIDKLPDSLLEEFIFDCLNDNTPNGFDSLSIVLSKIRNRSIKKPSDFQIINSAIEHDHWFAFSFEKEISQSIFVPTYNNSFKMNVYDNYDKFILKEWKPISDNDYIFEIPNKLDLGSPSIVTKDEFKQNFKIYSKDVINDDFDWSNTVVAGSTLTACLTGDMEKHESGDINVFFYGIDRVEITSKILKYYSSLPIHSKPTIVHNFKNIISICCHYPYRNITFQLEPYISIEHILVTCDINSCTFAYDGTEVYGLYRSMEAMNFRANVVSQYLWMIHGDIHFQNRMVKYFERGFSVISPEYDFFIDNEDFHPHFSNTGLTLLASGARDQNIYDFLKNPFANVPYGPDFNKENLEKKLSQDNRFNLVPHYDLGAVCCDSQIKRKFTSMSSNVGSFINIGPRYDSLL</sequence>
<proteinExistence type="predicted"/>
<evidence type="ECO:0000313" key="2">
    <source>
        <dbReference type="Proteomes" id="UP000001396"/>
    </source>
</evidence>
<dbReference type="AlphaFoldDB" id="D3BC76"/>
<dbReference type="Proteomes" id="UP000001396">
    <property type="component" value="Unassembled WGS sequence"/>
</dbReference>
<evidence type="ECO:0000313" key="1">
    <source>
        <dbReference type="EMBL" id="EFA81259.1"/>
    </source>
</evidence>
<dbReference type="FunCoup" id="D3BC76">
    <property type="interactions" value="805"/>
</dbReference>
<dbReference type="RefSeq" id="XP_020433377.1">
    <property type="nucleotide sequence ID" value="XM_020576965.1"/>
</dbReference>
<dbReference type="GeneID" id="31361582"/>
<dbReference type="EMBL" id="ADBJ01000026">
    <property type="protein sequence ID" value="EFA81259.1"/>
    <property type="molecule type" value="Genomic_DNA"/>
</dbReference>
<organism evidence="1 2">
    <name type="scientific">Heterostelium pallidum (strain ATCC 26659 / Pp 5 / PN500)</name>
    <name type="common">Cellular slime mold</name>
    <name type="synonym">Polysphondylium pallidum</name>
    <dbReference type="NCBI Taxonomy" id="670386"/>
    <lineage>
        <taxon>Eukaryota</taxon>
        <taxon>Amoebozoa</taxon>
        <taxon>Evosea</taxon>
        <taxon>Eumycetozoa</taxon>
        <taxon>Dictyostelia</taxon>
        <taxon>Acytosteliales</taxon>
        <taxon>Acytosteliaceae</taxon>
        <taxon>Heterostelium</taxon>
    </lineage>
</organism>
<dbReference type="InterPro" id="IPR053354">
    <property type="entry name" value="MGDG_epimerase"/>
</dbReference>
<dbReference type="InParanoid" id="D3BC76"/>
<gene>
    <name evidence="1" type="ORF">PPL_06098</name>
</gene>
<dbReference type="PANTHER" id="PTHR43558">
    <property type="entry name" value="REDUCTASE, PUTATIVE (AFU_ORTHOLOGUE AFUA_3G10540)-RELATED"/>
    <property type="match status" value="1"/>
</dbReference>
<keyword evidence="2" id="KW-1185">Reference proteome</keyword>
<name>D3BC76_HETP5</name>